<name>A0ABP9RR91_9ACTN</name>
<gene>
    <name evidence="6" type="ORF">GCM10023322_22230</name>
</gene>
<dbReference type="Gene3D" id="3.40.50.300">
    <property type="entry name" value="P-loop containing nucleotide triphosphate hydrolases"/>
    <property type="match status" value="1"/>
</dbReference>
<dbReference type="EMBL" id="BAABJQ010000005">
    <property type="protein sequence ID" value="GAA5183292.1"/>
    <property type="molecule type" value="Genomic_DNA"/>
</dbReference>
<keyword evidence="7" id="KW-1185">Reference proteome</keyword>
<proteinExistence type="predicted"/>
<evidence type="ECO:0000259" key="5">
    <source>
        <dbReference type="PROSITE" id="PS50901"/>
    </source>
</evidence>
<comment type="caution">
    <text evidence="6">The sequence shown here is derived from an EMBL/GenBank/DDBJ whole genome shotgun (WGS) entry which is preliminary data.</text>
</comment>
<dbReference type="InterPro" id="IPR050206">
    <property type="entry name" value="FtsK/SpoIIIE/SftA"/>
</dbReference>
<dbReference type="Pfam" id="PF01580">
    <property type="entry name" value="FtsK_SpoIIIE"/>
    <property type="match status" value="1"/>
</dbReference>
<protein>
    <submittedName>
        <fullName evidence="6">FtsK/SpoIIIE domain-containing protein</fullName>
    </submittedName>
</protein>
<feature type="region of interest" description="Disordered" evidence="4">
    <location>
        <begin position="76"/>
        <end position="95"/>
    </location>
</feature>
<dbReference type="InterPro" id="IPR002543">
    <property type="entry name" value="FtsK_dom"/>
</dbReference>
<evidence type="ECO:0000256" key="2">
    <source>
        <dbReference type="ARBA" id="ARBA00022840"/>
    </source>
</evidence>
<evidence type="ECO:0000313" key="6">
    <source>
        <dbReference type="EMBL" id="GAA5183292.1"/>
    </source>
</evidence>
<accession>A0ABP9RR91</accession>
<dbReference type="PROSITE" id="PS50901">
    <property type="entry name" value="FTSK"/>
    <property type="match status" value="1"/>
</dbReference>
<evidence type="ECO:0000313" key="7">
    <source>
        <dbReference type="Proteomes" id="UP001501570"/>
    </source>
</evidence>
<sequence>MRMPLGVAVGRLASAFQRALASHQNALAHLELARTAVSRSIATAGGAGLANPAGGAGLANPAGGAGLANPAAPGGGLRPGVIPAQAGPADQLDGRPGVQAPVPMMLRELVEQLDGVGRKLVPGWLGEELSALLDEPLAGLSTVDDPVIVRIGEARVPGAGAFPAVVPILGGNHLVLDTDARDPWVAGMLRSLVLRLVAAAPAGSLRVLVIDQAALGGTFLPLRGLVEAGVMAPPAASEEQARQALDEAGTHAQRSLAGAAAGGGPWLLVVACSAGESRADLTRLATLTHAGAAARVCVVAAGWPEVLPGGESPALGAVTRVQIEGGRAWVGDPPRWRLGADGRGLAAPVALDTRLPAPVVARVVAEISERVRRESTLSFTDLIPPRLWEESSVEGLRTAIGRAGPAPVELAFDDATPHWLIGGRTGAGKTVFLLDVLYGLATRYSPDELALYLLDFKEGISFTEFTPTVRDPSFIPHARAVGIESDREYGVAVLRELRREINRRAAVLKRNAATNLAELRRATPDDETMGMGGPGPSSGSGPEDIAMPRIVAVIDEFQVLFERSDRLAGEATALLEELARKGRSYGIHLVLASQTVSGVEALYGKNDSIFGQFPLRIALPGGSGVLDTLNNAADGLRLGSAIVNSSGGVAGADTVVRFPDAHADRGAVAEVRHRIFELRTPGAPEPAVFAGYATRQVEDDPTFRGLTPGRRRPVALVGRVLDVAQSTGYFALDATPGRHVGVVGTSVLGADVLHAAAVSVARQHAPGTARFLVAPLVAGADEVADETVAALRAAGHPVTVLDAPRLREELRVLAEPAGGYDRTYLVVFGVDAASGVLSVRDPELFRSGLDDLRAVLRGGPAAGVHLLGWWRGLRRLSDDIGGTSNREDVSCLVVLNVPGQELGLYLGEIDLAYQPRSNRALLVDRDEQRTVLLVPFVRPGRVVEEA</sequence>
<organism evidence="6 7">
    <name type="scientific">Rugosimonospora acidiphila</name>
    <dbReference type="NCBI Taxonomy" id="556531"/>
    <lineage>
        <taxon>Bacteria</taxon>
        <taxon>Bacillati</taxon>
        <taxon>Actinomycetota</taxon>
        <taxon>Actinomycetes</taxon>
        <taxon>Micromonosporales</taxon>
        <taxon>Micromonosporaceae</taxon>
        <taxon>Rugosimonospora</taxon>
    </lineage>
</organism>
<feature type="domain" description="FtsK" evidence="5">
    <location>
        <begin position="405"/>
        <end position="628"/>
    </location>
</feature>
<dbReference type="PANTHER" id="PTHR22683:SF41">
    <property type="entry name" value="DNA TRANSLOCASE FTSK"/>
    <property type="match status" value="1"/>
</dbReference>
<evidence type="ECO:0000256" key="4">
    <source>
        <dbReference type="SAM" id="MobiDB-lite"/>
    </source>
</evidence>
<dbReference type="Proteomes" id="UP001501570">
    <property type="component" value="Unassembled WGS sequence"/>
</dbReference>
<reference evidence="7" key="1">
    <citation type="journal article" date="2019" name="Int. J. Syst. Evol. Microbiol.">
        <title>The Global Catalogue of Microorganisms (GCM) 10K type strain sequencing project: providing services to taxonomists for standard genome sequencing and annotation.</title>
        <authorList>
            <consortium name="The Broad Institute Genomics Platform"/>
            <consortium name="The Broad Institute Genome Sequencing Center for Infectious Disease"/>
            <person name="Wu L."/>
            <person name="Ma J."/>
        </authorList>
    </citation>
    <scope>NUCLEOTIDE SEQUENCE [LARGE SCALE GENOMIC DNA]</scope>
    <source>
        <strain evidence="7">JCM 18304</strain>
    </source>
</reference>
<keyword evidence="1 3" id="KW-0547">Nucleotide-binding</keyword>
<evidence type="ECO:0000256" key="3">
    <source>
        <dbReference type="PROSITE-ProRule" id="PRU00289"/>
    </source>
</evidence>
<evidence type="ECO:0000256" key="1">
    <source>
        <dbReference type="ARBA" id="ARBA00022741"/>
    </source>
</evidence>
<feature type="binding site" evidence="3">
    <location>
        <begin position="423"/>
        <end position="430"/>
    </location>
    <ligand>
        <name>ATP</name>
        <dbReference type="ChEBI" id="CHEBI:30616"/>
    </ligand>
</feature>
<feature type="region of interest" description="Disordered" evidence="4">
    <location>
        <begin position="522"/>
        <end position="542"/>
    </location>
</feature>
<dbReference type="InterPro" id="IPR027417">
    <property type="entry name" value="P-loop_NTPase"/>
</dbReference>
<dbReference type="SUPFAM" id="SSF52540">
    <property type="entry name" value="P-loop containing nucleoside triphosphate hydrolases"/>
    <property type="match status" value="1"/>
</dbReference>
<keyword evidence="2 3" id="KW-0067">ATP-binding</keyword>
<dbReference type="PANTHER" id="PTHR22683">
    <property type="entry name" value="SPORULATION PROTEIN RELATED"/>
    <property type="match status" value="1"/>
</dbReference>
<dbReference type="CDD" id="cd01127">
    <property type="entry name" value="TrwB_TraG_TraD_VirD4"/>
    <property type="match status" value="1"/>
</dbReference>